<keyword evidence="8" id="KW-1185">Reference proteome</keyword>
<evidence type="ECO:0000256" key="4">
    <source>
        <dbReference type="ARBA" id="ARBA00023134"/>
    </source>
</evidence>
<dbReference type="InterPro" id="IPR052279">
    <property type="entry name" value="EngB_GTPase"/>
</dbReference>
<keyword evidence="1" id="KW-0479">Metal-binding</keyword>
<evidence type="ECO:0000313" key="8">
    <source>
        <dbReference type="Proteomes" id="UP000738349"/>
    </source>
</evidence>
<evidence type="ECO:0000256" key="2">
    <source>
        <dbReference type="ARBA" id="ARBA00022741"/>
    </source>
</evidence>
<evidence type="ECO:0000256" key="3">
    <source>
        <dbReference type="ARBA" id="ARBA00022842"/>
    </source>
</evidence>
<dbReference type="GO" id="GO:0005525">
    <property type="term" value="F:GTP binding"/>
    <property type="evidence" value="ECO:0007669"/>
    <property type="project" value="UniProtKB-KW"/>
</dbReference>
<sequence length="416" mass="45798">MLPTRLSLLRLGYTLSPRVFPKLITLFSTSAPVSRRIRPGLRGPLQRALRPELSRDLEEPNATVGVDTRDQELKGTAETRPQQDGPSSQEMRVNGSDVKKSATKTKFFKLVVPRGLKPHQQSLFQHESICYKPDEASPEAIGKIDRPPLAAAAKFFEEKCQLLYSAETLHQHPQNDHIPEIVVLGASNAGKSSFLNALVGKMDTARVSHRPGKTTTMNAYGVGPRPKIARDLIRKGSMPPKHSLILMDTPGYGFKSRSDWGKTILQYLNVRQTLRGAVILLPADKKLQDTDRWMLKTLARSNTRTLVVLTKVDKTGDEWMAFCNSLAVGVRQAMVDLDTAAQGSWREGSDRSGDIYATAANMGIPNRLGNGAGLGGVRLAVLEMAGFALGERIEKQPETKAYTGAIVSFDDIKWKT</sequence>
<dbReference type="GO" id="GO:0046872">
    <property type="term" value="F:metal ion binding"/>
    <property type="evidence" value="ECO:0007669"/>
    <property type="project" value="UniProtKB-KW"/>
</dbReference>
<dbReference type="InterPro" id="IPR027417">
    <property type="entry name" value="P-loop_NTPase"/>
</dbReference>
<dbReference type="Proteomes" id="UP000738349">
    <property type="component" value="Unassembled WGS sequence"/>
</dbReference>
<dbReference type="GO" id="GO:0016787">
    <property type="term" value="F:hydrolase activity"/>
    <property type="evidence" value="ECO:0007669"/>
    <property type="project" value="UniProtKB-KW"/>
</dbReference>
<feature type="compositionally biased region" description="Basic and acidic residues" evidence="5">
    <location>
        <begin position="67"/>
        <end position="77"/>
    </location>
</feature>
<dbReference type="InterPro" id="IPR030393">
    <property type="entry name" value="G_ENGB_dom"/>
</dbReference>
<accession>A0A9P9FHG4</accession>
<comment type="caution">
    <text evidence="7">The sequence shown here is derived from an EMBL/GenBank/DDBJ whole genome shotgun (WGS) entry which is preliminary data.</text>
</comment>
<reference evidence="7" key="1">
    <citation type="journal article" date="2021" name="Nat. Commun.">
        <title>Genetic determinants of endophytism in the Arabidopsis root mycobiome.</title>
        <authorList>
            <person name="Mesny F."/>
            <person name="Miyauchi S."/>
            <person name="Thiergart T."/>
            <person name="Pickel B."/>
            <person name="Atanasova L."/>
            <person name="Karlsson M."/>
            <person name="Huettel B."/>
            <person name="Barry K.W."/>
            <person name="Haridas S."/>
            <person name="Chen C."/>
            <person name="Bauer D."/>
            <person name="Andreopoulos W."/>
            <person name="Pangilinan J."/>
            <person name="LaButti K."/>
            <person name="Riley R."/>
            <person name="Lipzen A."/>
            <person name="Clum A."/>
            <person name="Drula E."/>
            <person name="Henrissat B."/>
            <person name="Kohler A."/>
            <person name="Grigoriev I.V."/>
            <person name="Martin F.M."/>
            <person name="Hacquard S."/>
        </authorList>
    </citation>
    <scope>NUCLEOTIDE SEQUENCE</scope>
    <source>
        <strain evidence="7">MPI-CAGE-AT-0147</strain>
    </source>
</reference>
<keyword evidence="4" id="KW-0342">GTP-binding</keyword>
<dbReference type="EMBL" id="JAGMUV010000004">
    <property type="protein sequence ID" value="KAH7161578.1"/>
    <property type="molecule type" value="Genomic_DNA"/>
</dbReference>
<dbReference type="Gene3D" id="3.40.50.300">
    <property type="entry name" value="P-loop containing nucleotide triphosphate hydrolases"/>
    <property type="match status" value="1"/>
</dbReference>
<dbReference type="AlphaFoldDB" id="A0A9P9FHG4"/>
<keyword evidence="2" id="KW-0547">Nucleotide-binding</keyword>
<keyword evidence="7" id="KW-0378">Hydrolase</keyword>
<organism evidence="7 8">
    <name type="scientific">Dactylonectria macrodidyma</name>
    <dbReference type="NCBI Taxonomy" id="307937"/>
    <lineage>
        <taxon>Eukaryota</taxon>
        <taxon>Fungi</taxon>
        <taxon>Dikarya</taxon>
        <taxon>Ascomycota</taxon>
        <taxon>Pezizomycotina</taxon>
        <taxon>Sordariomycetes</taxon>
        <taxon>Hypocreomycetidae</taxon>
        <taxon>Hypocreales</taxon>
        <taxon>Nectriaceae</taxon>
        <taxon>Dactylonectria</taxon>
    </lineage>
</organism>
<feature type="region of interest" description="Disordered" evidence="5">
    <location>
        <begin position="51"/>
        <end position="98"/>
    </location>
</feature>
<proteinExistence type="predicted"/>
<dbReference type="PANTHER" id="PTHR46498:SF1">
    <property type="entry name" value="GTP-BINDING PROTEIN 8"/>
    <property type="match status" value="1"/>
</dbReference>
<protein>
    <submittedName>
        <fullName evidence="7">P-loop containing nucleoside triphosphate hydrolase protein</fullName>
    </submittedName>
</protein>
<evidence type="ECO:0000256" key="5">
    <source>
        <dbReference type="SAM" id="MobiDB-lite"/>
    </source>
</evidence>
<gene>
    <name evidence="7" type="ORF">EDB81DRAFT_349096</name>
</gene>
<evidence type="ECO:0000256" key="1">
    <source>
        <dbReference type="ARBA" id="ARBA00022723"/>
    </source>
</evidence>
<feature type="compositionally biased region" description="Polar residues" evidence="5">
    <location>
        <begin position="79"/>
        <end position="91"/>
    </location>
</feature>
<evidence type="ECO:0000313" key="7">
    <source>
        <dbReference type="EMBL" id="KAH7161578.1"/>
    </source>
</evidence>
<dbReference type="SUPFAM" id="SSF52540">
    <property type="entry name" value="P-loop containing nucleoside triphosphate hydrolases"/>
    <property type="match status" value="1"/>
</dbReference>
<keyword evidence="3" id="KW-0460">Magnesium</keyword>
<evidence type="ECO:0000259" key="6">
    <source>
        <dbReference type="PROSITE" id="PS51706"/>
    </source>
</evidence>
<feature type="domain" description="EngB-type G" evidence="6">
    <location>
        <begin position="177"/>
        <end position="365"/>
    </location>
</feature>
<dbReference type="OrthoDB" id="391988at2759"/>
<dbReference type="InterPro" id="IPR006073">
    <property type="entry name" value="GTP-bd"/>
</dbReference>
<name>A0A9P9FHG4_9HYPO</name>
<dbReference type="GO" id="GO:0005739">
    <property type="term" value="C:mitochondrion"/>
    <property type="evidence" value="ECO:0007669"/>
    <property type="project" value="TreeGrafter"/>
</dbReference>
<dbReference type="Pfam" id="PF01926">
    <property type="entry name" value="MMR_HSR1"/>
    <property type="match status" value="1"/>
</dbReference>
<dbReference type="PROSITE" id="PS51706">
    <property type="entry name" value="G_ENGB"/>
    <property type="match status" value="1"/>
</dbReference>
<dbReference type="PANTHER" id="PTHR46498">
    <property type="entry name" value="GTP-BINDING PROTEIN 8"/>
    <property type="match status" value="1"/>
</dbReference>